<dbReference type="AlphaFoldDB" id="A0A4U9DGE0"/>
<protein>
    <submittedName>
        <fullName evidence="1">Uncharacterized protein</fullName>
    </submittedName>
</protein>
<sequence>MASLISSMVALTLSSAISSKSNALLIALTSGLQFIIRFACATHQSSRFWVIPTPYRHSTRNRR</sequence>
<dbReference type="EMBL" id="CABDVU010000001">
    <property type="protein sequence ID" value="VTN15518.1"/>
    <property type="molecule type" value="Genomic_DNA"/>
</dbReference>
<dbReference type="Proteomes" id="UP000339249">
    <property type="component" value="Unassembled WGS sequence"/>
</dbReference>
<name>A0A4U9DGE0_RAOTE</name>
<evidence type="ECO:0000313" key="1">
    <source>
        <dbReference type="EMBL" id="VTN15518.1"/>
    </source>
</evidence>
<organism evidence="1 2">
    <name type="scientific">Raoultella terrigena</name>
    <name type="common">Klebsiella terrigena</name>
    <dbReference type="NCBI Taxonomy" id="577"/>
    <lineage>
        <taxon>Bacteria</taxon>
        <taxon>Pseudomonadati</taxon>
        <taxon>Pseudomonadota</taxon>
        <taxon>Gammaproteobacteria</taxon>
        <taxon>Enterobacterales</taxon>
        <taxon>Enterobacteriaceae</taxon>
        <taxon>Klebsiella/Raoultella group</taxon>
        <taxon>Raoultella</taxon>
    </lineage>
</organism>
<reference evidence="1 2" key="1">
    <citation type="submission" date="2019-04" db="EMBL/GenBank/DDBJ databases">
        <authorList>
            <consortium name="Pathogen Informatics"/>
        </authorList>
    </citation>
    <scope>NUCLEOTIDE SEQUENCE [LARGE SCALE GENOMIC DNA]</scope>
    <source>
        <strain evidence="1 2">NCTC9185</strain>
    </source>
</reference>
<gene>
    <name evidence="1" type="ORF">NCTC9185_07606</name>
</gene>
<accession>A0A4U9DGE0</accession>
<evidence type="ECO:0000313" key="2">
    <source>
        <dbReference type="Proteomes" id="UP000339249"/>
    </source>
</evidence>
<proteinExistence type="predicted"/>